<protein>
    <submittedName>
        <fullName evidence="2">Uncharacterized protein</fullName>
    </submittedName>
</protein>
<sequence length="50" mass="5213">MVATPRTPSRRGRIARGRGGTLSPLHQLRLCIASSSRSASAATLPARGGR</sequence>
<dbReference type="EMBL" id="GBRH01243106">
    <property type="protein sequence ID" value="JAD54789.1"/>
    <property type="molecule type" value="Transcribed_RNA"/>
</dbReference>
<proteinExistence type="predicted"/>
<name>A0A0A9ASQ3_ARUDO</name>
<dbReference type="AlphaFoldDB" id="A0A0A9ASQ3"/>
<evidence type="ECO:0000256" key="1">
    <source>
        <dbReference type="SAM" id="MobiDB-lite"/>
    </source>
</evidence>
<accession>A0A0A9ASQ3</accession>
<evidence type="ECO:0000313" key="2">
    <source>
        <dbReference type="EMBL" id="JAD54789.1"/>
    </source>
</evidence>
<feature type="region of interest" description="Disordered" evidence="1">
    <location>
        <begin position="1"/>
        <end position="21"/>
    </location>
</feature>
<organism evidence="2">
    <name type="scientific">Arundo donax</name>
    <name type="common">Giant reed</name>
    <name type="synonym">Donax arundinaceus</name>
    <dbReference type="NCBI Taxonomy" id="35708"/>
    <lineage>
        <taxon>Eukaryota</taxon>
        <taxon>Viridiplantae</taxon>
        <taxon>Streptophyta</taxon>
        <taxon>Embryophyta</taxon>
        <taxon>Tracheophyta</taxon>
        <taxon>Spermatophyta</taxon>
        <taxon>Magnoliopsida</taxon>
        <taxon>Liliopsida</taxon>
        <taxon>Poales</taxon>
        <taxon>Poaceae</taxon>
        <taxon>PACMAD clade</taxon>
        <taxon>Arundinoideae</taxon>
        <taxon>Arundineae</taxon>
        <taxon>Arundo</taxon>
    </lineage>
</organism>
<reference evidence="2" key="2">
    <citation type="journal article" date="2015" name="Data Brief">
        <title>Shoot transcriptome of the giant reed, Arundo donax.</title>
        <authorList>
            <person name="Barrero R.A."/>
            <person name="Guerrero F.D."/>
            <person name="Moolhuijzen P."/>
            <person name="Goolsby J.A."/>
            <person name="Tidwell J."/>
            <person name="Bellgard S.E."/>
            <person name="Bellgard M.I."/>
        </authorList>
    </citation>
    <scope>NUCLEOTIDE SEQUENCE</scope>
    <source>
        <tissue evidence="2">Shoot tissue taken approximately 20 cm above the soil surface</tissue>
    </source>
</reference>
<reference evidence="2" key="1">
    <citation type="submission" date="2014-09" db="EMBL/GenBank/DDBJ databases">
        <authorList>
            <person name="Magalhaes I.L.F."/>
            <person name="Oliveira U."/>
            <person name="Santos F.R."/>
            <person name="Vidigal T.H.D.A."/>
            <person name="Brescovit A.D."/>
            <person name="Santos A.J."/>
        </authorList>
    </citation>
    <scope>NUCLEOTIDE SEQUENCE</scope>
    <source>
        <tissue evidence="2">Shoot tissue taken approximately 20 cm above the soil surface</tissue>
    </source>
</reference>